<dbReference type="Proteomes" id="UP001273166">
    <property type="component" value="Unassembled WGS sequence"/>
</dbReference>
<feature type="compositionally biased region" description="Basic residues" evidence="1">
    <location>
        <begin position="363"/>
        <end position="375"/>
    </location>
</feature>
<gene>
    <name evidence="2" type="ORF">B0T15DRAFT_492062</name>
</gene>
<name>A0AAJ0GUQ6_9PEZI</name>
<feature type="compositionally biased region" description="Acidic residues" evidence="1">
    <location>
        <begin position="273"/>
        <end position="283"/>
    </location>
</feature>
<accession>A0AAJ0GUQ6</accession>
<protein>
    <submittedName>
        <fullName evidence="2">Uncharacterized protein</fullName>
    </submittedName>
</protein>
<evidence type="ECO:0000313" key="2">
    <source>
        <dbReference type="EMBL" id="KAK3306523.1"/>
    </source>
</evidence>
<dbReference type="RefSeq" id="XP_062722303.1">
    <property type="nucleotide sequence ID" value="XM_062866832.1"/>
</dbReference>
<sequence length="397" mass="43196">MPRQLPWKVGAAATKQTPSRPKAAASPAPSAGRSPAPSHRPTPRPKAESTPEPSRRARRSLALSSGIYSPTADHVTTLTSEPARSPSTSPPPEPPKEEFMIEGVDHDDKYRMVEDEFLAVAGEFTRHLHAAEYQRLRGLAKSQNAETIQNISRPVTGEMTDLVKRRHAALDAASKQRKGIASTLGKRAKNEEEGSTRRALTSLQGLMDSPRKQAAPLSLTTGSRPGTSSRDAMDASPSRRRHEVKGLLRTSSSLVSDGKYGGQAVRFKREPTPDSDDGDDDLDNQPSWRPKSGVRHPDQATETSAPRSAVATPPIRSKSEPSAPNNPLRAAGAAPRQALAHGAPRSEATDAPNDGDDDFFSRLRARRTEQKRRRETKAQERNIKSETQTPLDEIPLI</sequence>
<proteinExistence type="predicted"/>
<feature type="compositionally biased region" description="Low complexity" evidence="1">
    <location>
        <begin position="327"/>
        <end position="343"/>
    </location>
</feature>
<feature type="compositionally biased region" description="Polar residues" evidence="1">
    <location>
        <begin position="218"/>
        <end position="230"/>
    </location>
</feature>
<dbReference type="GeneID" id="87885661"/>
<feature type="compositionally biased region" description="Basic and acidic residues" evidence="1">
    <location>
        <begin position="45"/>
        <end position="55"/>
    </location>
</feature>
<comment type="caution">
    <text evidence="2">The sequence shown here is derived from an EMBL/GenBank/DDBJ whole genome shotgun (WGS) entry which is preliminary data.</text>
</comment>
<feature type="region of interest" description="Disordered" evidence="1">
    <location>
        <begin position="1"/>
        <end position="106"/>
    </location>
</feature>
<feature type="region of interest" description="Disordered" evidence="1">
    <location>
        <begin position="170"/>
        <end position="397"/>
    </location>
</feature>
<feature type="compositionally biased region" description="Low complexity" evidence="1">
    <location>
        <begin position="18"/>
        <end position="39"/>
    </location>
</feature>
<keyword evidence="3" id="KW-1185">Reference proteome</keyword>
<evidence type="ECO:0000256" key="1">
    <source>
        <dbReference type="SAM" id="MobiDB-lite"/>
    </source>
</evidence>
<feature type="compositionally biased region" description="Basic and acidic residues" evidence="1">
    <location>
        <begin position="94"/>
        <end position="106"/>
    </location>
</feature>
<evidence type="ECO:0000313" key="3">
    <source>
        <dbReference type="Proteomes" id="UP001273166"/>
    </source>
</evidence>
<dbReference type="EMBL" id="JAUDZG010000003">
    <property type="protein sequence ID" value="KAK3306523.1"/>
    <property type="molecule type" value="Genomic_DNA"/>
</dbReference>
<dbReference type="AlphaFoldDB" id="A0AAJ0GUQ6"/>
<reference evidence="2" key="2">
    <citation type="submission" date="2023-06" db="EMBL/GenBank/DDBJ databases">
        <authorList>
            <consortium name="Lawrence Berkeley National Laboratory"/>
            <person name="Mondo S.J."/>
            <person name="Hensen N."/>
            <person name="Bonometti L."/>
            <person name="Westerberg I."/>
            <person name="Brannstrom I.O."/>
            <person name="Guillou S."/>
            <person name="Cros-Aarteil S."/>
            <person name="Calhoun S."/>
            <person name="Haridas S."/>
            <person name="Kuo A."/>
            <person name="Pangilinan J."/>
            <person name="Riley R."/>
            <person name="Labutti K."/>
            <person name="Andreopoulos B."/>
            <person name="Lipzen A."/>
            <person name="Chen C."/>
            <person name="Yanf M."/>
            <person name="Daum C."/>
            <person name="Ng V."/>
            <person name="Clum A."/>
            <person name="Steindorff A."/>
            <person name="Ohm R."/>
            <person name="Martin F."/>
            <person name="Silar P."/>
            <person name="Natvig D."/>
            <person name="Lalanne C."/>
            <person name="Gautier V."/>
            <person name="Ament-Velasquez S.L."/>
            <person name="Kruys A."/>
            <person name="Hutchinson M.I."/>
            <person name="Powell A.J."/>
            <person name="Barry K."/>
            <person name="Miller A.N."/>
            <person name="Grigoriev I.V."/>
            <person name="Debuchy R."/>
            <person name="Gladieux P."/>
            <person name="Thoren M.H."/>
            <person name="Johannesson H."/>
        </authorList>
    </citation>
    <scope>NUCLEOTIDE SEQUENCE</scope>
    <source>
        <strain evidence="2">CBS 333.67</strain>
    </source>
</reference>
<reference evidence="2" key="1">
    <citation type="journal article" date="2023" name="Mol. Phylogenet. Evol.">
        <title>Genome-scale phylogeny and comparative genomics of the fungal order Sordariales.</title>
        <authorList>
            <person name="Hensen N."/>
            <person name="Bonometti L."/>
            <person name="Westerberg I."/>
            <person name="Brannstrom I.O."/>
            <person name="Guillou S."/>
            <person name="Cros-Aarteil S."/>
            <person name="Calhoun S."/>
            <person name="Haridas S."/>
            <person name="Kuo A."/>
            <person name="Mondo S."/>
            <person name="Pangilinan J."/>
            <person name="Riley R."/>
            <person name="LaButti K."/>
            <person name="Andreopoulos B."/>
            <person name="Lipzen A."/>
            <person name="Chen C."/>
            <person name="Yan M."/>
            <person name="Daum C."/>
            <person name="Ng V."/>
            <person name="Clum A."/>
            <person name="Steindorff A."/>
            <person name="Ohm R.A."/>
            <person name="Martin F."/>
            <person name="Silar P."/>
            <person name="Natvig D.O."/>
            <person name="Lalanne C."/>
            <person name="Gautier V."/>
            <person name="Ament-Velasquez S.L."/>
            <person name="Kruys A."/>
            <person name="Hutchinson M.I."/>
            <person name="Powell A.J."/>
            <person name="Barry K."/>
            <person name="Miller A.N."/>
            <person name="Grigoriev I.V."/>
            <person name="Debuchy R."/>
            <person name="Gladieux P."/>
            <person name="Hiltunen Thoren M."/>
            <person name="Johannesson H."/>
        </authorList>
    </citation>
    <scope>NUCLEOTIDE SEQUENCE</scope>
    <source>
        <strain evidence="2">CBS 333.67</strain>
    </source>
</reference>
<organism evidence="2 3">
    <name type="scientific">Chaetomium strumarium</name>
    <dbReference type="NCBI Taxonomy" id="1170767"/>
    <lineage>
        <taxon>Eukaryota</taxon>
        <taxon>Fungi</taxon>
        <taxon>Dikarya</taxon>
        <taxon>Ascomycota</taxon>
        <taxon>Pezizomycotina</taxon>
        <taxon>Sordariomycetes</taxon>
        <taxon>Sordariomycetidae</taxon>
        <taxon>Sordariales</taxon>
        <taxon>Chaetomiaceae</taxon>
        <taxon>Chaetomium</taxon>
    </lineage>
</organism>